<feature type="non-terminal residue" evidence="1">
    <location>
        <position position="65"/>
    </location>
</feature>
<dbReference type="Proteomes" id="UP001233999">
    <property type="component" value="Unassembled WGS sequence"/>
</dbReference>
<evidence type="ECO:0000313" key="2">
    <source>
        <dbReference type="Proteomes" id="UP001233999"/>
    </source>
</evidence>
<protein>
    <submittedName>
        <fullName evidence="1">Uncharacterized protein</fullName>
    </submittedName>
</protein>
<accession>A0AAD8AM57</accession>
<organism evidence="1 2">
    <name type="scientific">Diploptera punctata</name>
    <name type="common">Pacific beetle cockroach</name>
    <dbReference type="NCBI Taxonomy" id="6984"/>
    <lineage>
        <taxon>Eukaryota</taxon>
        <taxon>Metazoa</taxon>
        <taxon>Ecdysozoa</taxon>
        <taxon>Arthropoda</taxon>
        <taxon>Hexapoda</taxon>
        <taxon>Insecta</taxon>
        <taxon>Pterygota</taxon>
        <taxon>Neoptera</taxon>
        <taxon>Polyneoptera</taxon>
        <taxon>Dictyoptera</taxon>
        <taxon>Blattodea</taxon>
        <taxon>Blaberoidea</taxon>
        <taxon>Blaberidae</taxon>
        <taxon>Diplopterinae</taxon>
        <taxon>Diploptera</taxon>
    </lineage>
</organism>
<dbReference type="EMBL" id="JASPKZ010000005">
    <property type="protein sequence ID" value="KAJ9601689.1"/>
    <property type="molecule type" value="Genomic_DNA"/>
</dbReference>
<name>A0AAD8AM57_DIPPU</name>
<gene>
    <name evidence="1" type="ORF">L9F63_000160</name>
</gene>
<dbReference type="AlphaFoldDB" id="A0AAD8AM57"/>
<comment type="caution">
    <text evidence="1">The sequence shown here is derived from an EMBL/GenBank/DDBJ whole genome shotgun (WGS) entry which is preliminary data.</text>
</comment>
<reference evidence="1" key="2">
    <citation type="submission" date="2023-05" db="EMBL/GenBank/DDBJ databases">
        <authorList>
            <person name="Fouks B."/>
        </authorList>
    </citation>
    <scope>NUCLEOTIDE SEQUENCE</scope>
    <source>
        <strain evidence="1">Stay&amp;Tobe</strain>
        <tissue evidence="1">Testes</tissue>
    </source>
</reference>
<evidence type="ECO:0000313" key="1">
    <source>
        <dbReference type="EMBL" id="KAJ9601689.1"/>
    </source>
</evidence>
<sequence length="65" mass="7168">KQVKICFFKLSSHPLFAQVSHEIDTFPPTKLIRPHESGQLGLKKYVMDVGPPEACDTNIMGTPSG</sequence>
<keyword evidence="2" id="KW-1185">Reference proteome</keyword>
<proteinExistence type="predicted"/>
<feature type="non-terminal residue" evidence="1">
    <location>
        <position position="1"/>
    </location>
</feature>
<reference evidence="1" key="1">
    <citation type="journal article" date="2023" name="IScience">
        <title>Live-bearing cockroach genome reveals convergent evolutionary mechanisms linked to viviparity in insects and beyond.</title>
        <authorList>
            <person name="Fouks B."/>
            <person name="Harrison M.C."/>
            <person name="Mikhailova A.A."/>
            <person name="Marchal E."/>
            <person name="English S."/>
            <person name="Carruthers M."/>
            <person name="Jennings E.C."/>
            <person name="Chiamaka E.L."/>
            <person name="Frigard R.A."/>
            <person name="Pippel M."/>
            <person name="Attardo G.M."/>
            <person name="Benoit J.B."/>
            <person name="Bornberg-Bauer E."/>
            <person name="Tobe S.S."/>
        </authorList>
    </citation>
    <scope>NUCLEOTIDE SEQUENCE</scope>
    <source>
        <strain evidence="1">Stay&amp;Tobe</strain>
    </source>
</reference>